<feature type="transmembrane region" description="Helical" evidence="1">
    <location>
        <begin position="382"/>
        <end position="406"/>
    </location>
</feature>
<dbReference type="Gene3D" id="3.30.70.1320">
    <property type="entry name" value="Multidrug efflux transporter AcrB pore domain like"/>
    <property type="match status" value="1"/>
</dbReference>
<feature type="transmembrane region" description="Helical" evidence="1">
    <location>
        <begin position="336"/>
        <end position="362"/>
    </location>
</feature>
<dbReference type="PANTHER" id="PTHR32063:SF24">
    <property type="entry name" value="CATION EFFLUX SYSTEM (ACRB_ACRD_ACRF FAMILY)"/>
    <property type="match status" value="1"/>
</dbReference>
<name>A0ABX3NYH5_9BACT</name>
<keyword evidence="1" id="KW-1133">Transmembrane helix</keyword>
<evidence type="ECO:0000256" key="1">
    <source>
        <dbReference type="SAM" id="Phobius"/>
    </source>
</evidence>
<dbReference type="Gene3D" id="1.20.1640.10">
    <property type="entry name" value="Multidrug efflux transporter AcrB transmembrane domain"/>
    <property type="match status" value="2"/>
</dbReference>
<feature type="transmembrane region" description="Helical" evidence="1">
    <location>
        <begin position="427"/>
        <end position="447"/>
    </location>
</feature>
<accession>A0ABX3NYH5</accession>
<dbReference type="InterPro" id="IPR001036">
    <property type="entry name" value="Acrflvin-R"/>
</dbReference>
<organism evidence="2 3">
    <name type="scientific">Niastella koreensis</name>
    <dbReference type="NCBI Taxonomy" id="354356"/>
    <lineage>
        <taxon>Bacteria</taxon>
        <taxon>Pseudomonadati</taxon>
        <taxon>Bacteroidota</taxon>
        <taxon>Chitinophagia</taxon>
        <taxon>Chitinophagales</taxon>
        <taxon>Chitinophagaceae</taxon>
        <taxon>Niastella</taxon>
    </lineage>
</organism>
<proteinExistence type="predicted"/>
<gene>
    <name evidence="2" type="ORF">A4D02_27825</name>
</gene>
<feature type="transmembrane region" description="Helical" evidence="1">
    <location>
        <begin position="978"/>
        <end position="1000"/>
    </location>
</feature>
<feature type="transmembrane region" description="Helical" evidence="1">
    <location>
        <begin position="459"/>
        <end position="482"/>
    </location>
</feature>
<protein>
    <submittedName>
        <fullName evidence="2">Multidrug transporter AcrB</fullName>
    </submittedName>
</protein>
<dbReference type="RefSeq" id="WP_014219555.1">
    <property type="nucleotide sequence ID" value="NZ_LWBO01000009.1"/>
</dbReference>
<sequence length="1026" mass="112945">MKITAYSVKNYQFTLVMSLMAAVIGLVTILTMPRAEDAEIRPPAYFINVVYPGTNSKSMEELVVKPIEKKLYDLDDVDKLTSTVQDGLSVTNILFKYSTDWEIKYQDVVREINSLRGDLPPDLYKIEIKKMDPTEVNILQLGLASENASYKVLRDQADKLKKELEKIPELKNVAYSGFPEQIVRIDLNLSKMAKLNIPLNTVVGTLQGEAVNTPGGSININTKSYDIKTNGKYKSVDDIAGTVVYNANGKIVLLKDIADVRFNYEDEKYITRVNGHRCVLVSACLKSGSNIAVAQKKYLPVIAAYTEKLPASVRLIKVFDQADNVAYRLNGLGKDFLIAIVLVLITLLPLGIRPALIVMVAIPLSLSLGLVGLSYLNISLNQFSIVGLIVALSLLVDDSIVVVENIERWLHEGHSAKETAVLATKQIGMAVLGCTATLIIAFLPLVFLPGGPGEFTRGLPLAIIMSVIASLLVSLTLVPFLASRFLKSKLNKENIFMRGLKNVIHKTYAPLLDKALKWPKVTLLIALLLFVSSFGLFRQIGFILFPDSEKPMFIIDIKPSVQSNIYETNRITKMVEDSLVHKPYIKYLTSNVGKGNPRIYYNIYQQQEKADFAEIFVLLKDDTKATEKNKIIEDVRKQFRNFPWAKVEVSNFVQGPPIEAPISVRVFGDNIDSLGKLTQQVEQILLHSNGIVNVNNDLGSLKSDIKVQINREKARALGIQTADIDRTVRLGVAGLNVGSFTDENNDDYNIIVEAPKDKFATLNVFHDIYVSGSSGLPVPLNQVAQLTFESSPTLINRFNKNRFAKVTAATSLGVLANDILPTIVPKLNAIKMPPGYYYKLAGQAESEDDTLNRGFITVVIATLFLFVVALILQFKTFKGLLIVLSVIPLGVVGGALILFLTGYPMSYVTIIGFIGLAGVEVKNSILLVDFTNQLRRQGIPLVAAIEKAGEIRFLPVVLTSITAICGMLPIALSSNPLISPLALVLIGGLISSTILSRVVTPVVYKLLPPKIELDTSENKNTGIYEN</sequence>
<feature type="transmembrane region" description="Helical" evidence="1">
    <location>
        <begin position="12"/>
        <end position="32"/>
    </location>
</feature>
<dbReference type="Gene3D" id="3.30.2090.10">
    <property type="entry name" value="Multidrug efflux transporter AcrB TolC docking domain, DN and DC subdomains"/>
    <property type="match status" value="2"/>
</dbReference>
<feature type="transmembrane region" description="Helical" evidence="1">
    <location>
        <begin position="854"/>
        <end position="872"/>
    </location>
</feature>
<evidence type="ECO:0000313" key="3">
    <source>
        <dbReference type="Proteomes" id="UP000192277"/>
    </source>
</evidence>
<dbReference type="EMBL" id="LWBO01000009">
    <property type="protein sequence ID" value="OQP49888.1"/>
    <property type="molecule type" value="Genomic_DNA"/>
</dbReference>
<dbReference type="PANTHER" id="PTHR32063">
    <property type="match status" value="1"/>
</dbReference>
<dbReference type="Gene3D" id="3.30.70.1430">
    <property type="entry name" value="Multidrug efflux transporter AcrB pore domain"/>
    <property type="match status" value="2"/>
</dbReference>
<keyword evidence="1" id="KW-0472">Membrane</keyword>
<dbReference type="PRINTS" id="PR00702">
    <property type="entry name" value="ACRIFLAVINRP"/>
</dbReference>
<dbReference type="SUPFAM" id="SSF82714">
    <property type="entry name" value="Multidrug efflux transporter AcrB TolC docking domain, DN and DC subdomains"/>
    <property type="match status" value="2"/>
</dbReference>
<evidence type="ECO:0000313" key="2">
    <source>
        <dbReference type="EMBL" id="OQP49888.1"/>
    </source>
</evidence>
<dbReference type="InterPro" id="IPR027463">
    <property type="entry name" value="AcrB_DN_DC_subdom"/>
</dbReference>
<dbReference type="SUPFAM" id="SSF82693">
    <property type="entry name" value="Multidrug efflux transporter AcrB pore domain, PN1, PN2, PC1 and PC2 subdomains"/>
    <property type="match status" value="2"/>
</dbReference>
<dbReference type="Gene3D" id="3.30.70.1440">
    <property type="entry name" value="Multidrug efflux transporter AcrB pore domain"/>
    <property type="match status" value="1"/>
</dbReference>
<feature type="transmembrane region" description="Helical" evidence="1">
    <location>
        <begin position="879"/>
        <end position="901"/>
    </location>
</feature>
<keyword evidence="3" id="KW-1185">Reference proteome</keyword>
<keyword evidence="1" id="KW-0812">Transmembrane</keyword>
<feature type="transmembrane region" description="Helical" evidence="1">
    <location>
        <begin position="907"/>
        <end position="930"/>
    </location>
</feature>
<reference evidence="2 3" key="1">
    <citation type="submission" date="2016-04" db="EMBL/GenBank/DDBJ databases">
        <authorList>
            <person name="Chen L."/>
            <person name="Zhuang W."/>
            <person name="Wang G."/>
        </authorList>
    </citation>
    <scope>NUCLEOTIDE SEQUENCE [LARGE SCALE GENOMIC DNA]</scope>
    <source>
        <strain evidence="3">GR20</strain>
    </source>
</reference>
<dbReference type="SUPFAM" id="SSF82866">
    <property type="entry name" value="Multidrug efflux transporter AcrB transmembrane domain"/>
    <property type="match status" value="2"/>
</dbReference>
<dbReference type="Pfam" id="PF00873">
    <property type="entry name" value="ACR_tran"/>
    <property type="match status" value="1"/>
</dbReference>
<comment type="caution">
    <text evidence="2">The sequence shown here is derived from an EMBL/GenBank/DDBJ whole genome shotgun (WGS) entry which is preliminary data.</text>
</comment>
<feature type="transmembrane region" description="Helical" evidence="1">
    <location>
        <begin position="951"/>
        <end position="972"/>
    </location>
</feature>
<feature type="transmembrane region" description="Helical" evidence="1">
    <location>
        <begin position="521"/>
        <end position="545"/>
    </location>
</feature>
<dbReference type="Proteomes" id="UP000192277">
    <property type="component" value="Unassembled WGS sequence"/>
</dbReference>